<sequence>MRCEPYLALQTTPGGGPAQVPSRAGRAPGRLGGGIRASRAAKERTVDIPSVSVEEIPEDAKILDVREDYEWEEGHIERAQHLPLADIPARYGEIPLDEDVYVICRSGGRSLKATEYLNQNGFDAINVKGGMGAWQDAEYPMVSENGQTPQVR</sequence>
<evidence type="ECO:0000313" key="3">
    <source>
        <dbReference type="EMBL" id="QQC58803.1"/>
    </source>
</evidence>
<dbReference type="PANTHER" id="PTHR43031:SF1">
    <property type="entry name" value="PYRIDINE NUCLEOTIDE-DISULPHIDE OXIDOREDUCTASE"/>
    <property type="match status" value="1"/>
</dbReference>
<feature type="region of interest" description="Disordered" evidence="1">
    <location>
        <begin position="1"/>
        <end position="38"/>
    </location>
</feature>
<dbReference type="AlphaFoldDB" id="A0A7T4T3V6"/>
<dbReference type="InterPro" id="IPR050229">
    <property type="entry name" value="GlpE_sulfurtransferase"/>
</dbReference>
<dbReference type="EMBL" id="CP066078">
    <property type="protein sequence ID" value="QQC58803.1"/>
    <property type="molecule type" value="Genomic_DNA"/>
</dbReference>
<dbReference type="Gene3D" id="3.40.250.10">
    <property type="entry name" value="Rhodanese-like domain"/>
    <property type="match status" value="1"/>
</dbReference>
<name>A0A7T4T3V6_9MICC</name>
<proteinExistence type="predicted"/>
<reference evidence="3 4" key="1">
    <citation type="submission" date="2020-12" db="EMBL/GenBank/DDBJ databases">
        <title>FDA dAtabase for Regulatory Grade micrObial Sequences (FDA-ARGOS): Supporting development and validation of Infectious Disease Dx tests.</title>
        <authorList>
            <person name="Sproer C."/>
            <person name="Gronow S."/>
            <person name="Severitt S."/>
            <person name="Schroder I."/>
            <person name="Tallon L."/>
            <person name="Sadzewicz L."/>
            <person name="Zhao X."/>
            <person name="Boylan J."/>
            <person name="Ott S."/>
            <person name="Bowen H."/>
            <person name="Vavikolanu K."/>
            <person name="Mehta A."/>
            <person name="Aluvathingal J."/>
            <person name="Nadendla S."/>
            <person name="Lowell S."/>
            <person name="Myers T."/>
            <person name="Yan Y."/>
            <person name="Sichtig H."/>
        </authorList>
    </citation>
    <scope>NUCLEOTIDE SEQUENCE [LARGE SCALE GENOMIC DNA]</scope>
    <source>
        <strain evidence="3 4">FDAARGOS_1001</strain>
    </source>
</reference>
<dbReference type="InterPro" id="IPR036873">
    <property type="entry name" value="Rhodanese-like_dom_sf"/>
</dbReference>
<dbReference type="SUPFAM" id="SSF52821">
    <property type="entry name" value="Rhodanese/Cell cycle control phosphatase"/>
    <property type="match status" value="1"/>
</dbReference>
<gene>
    <name evidence="3" type="ORF">I6H58_07410</name>
</gene>
<dbReference type="Proteomes" id="UP000595221">
    <property type="component" value="Chromosome"/>
</dbReference>
<organism evidence="3 4">
    <name type="scientific">Rothia kristinae</name>
    <dbReference type="NCBI Taxonomy" id="37923"/>
    <lineage>
        <taxon>Bacteria</taxon>
        <taxon>Bacillati</taxon>
        <taxon>Actinomycetota</taxon>
        <taxon>Actinomycetes</taxon>
        <taxon>Micrococcales</taxon>
        <taxon>Micrococcaceae</taxon>
        <taxon>Rothia</taxon>
    </lineage>
</organism>
<dbReference type="InterPro" id="IPR001763">
    <property type="entry name" value="Rhodanese-like_dom"/>
</dbReference>
<feature type="domain" description="Rhodanese" evidence="2">
    <location>
        <begin position="56"/>
        <end position="143"/>
    </location>
</feature>
<protein>
    <submittedName>
        <fullName evidence="3">Rhodanese-like domain-containing protein</fullName>
    </submittedName>
</protein>
<evidence type="ECO:0000313" key="4">
    <source>
        <dbReference type="Proteomes" id="UP000595221"/>
    </source>
</evidence>
<dbReference type="PANTHER" id="PTHR43031">
    <property type="entry name" value="FAD-DEPENDENT OXIDOREDUCTASE"/>
    <property type="match status" value="1"/>
</dbReference>
<evidence type="ECO:0000259" key="2">
    <source>
        <dbReference type="PROSITE" id="PS50206"/>
    </source>
</evidence>
<evidence type="ECO:0000256" key="1">
    <source>
        <dbReference type="SAM" id="MobiDB-lite"/>
    </source>
</evidence>
<accession>A0A7T4T3V6</accession>
<dbReference type="SMART" id="SM00450">
    <property type="entry name" value="RHOD"/>
    <property type="match status" value="1"/>
</dbReference>
<dbReference type="CDD" id="cd00158">
    <property type="entry name" value="RHOD"/>
    <property type="match status" value="1"/>
</dbReference>
<dbReference type="Pfam" id="PF00581">
    <property type="entry name" value="Rhodanese"/>
    <property type="match status" value="1"/>
</dbReference>
<dbReference type="PROSITE" id="PS50206">
    <property type="entry name" value="RHODANESE_3"/>
    <property type="match status" value="1"/>
</dbReference>